<sequence>MFRVELKQRDGSDDSALAVAMAEIQKEYRSAEAALRAVLPQARKYAMHAPKGLWLRIYDAESQPVFGTLVP</sequence>
<evidence type="ECO:0000313" key="2">
    <source>
        <dbReference type="Proteomes" id="UP000023435"/>
    </source>
</evidence>
<name>A0A108UBQ0_9GAMM</name>
<dbReference type="EMBL" id="JAJA02000001">
    <property type="protein sequence ID" value="KWS06251.1"/>
    <property type="molecule type" value="Genomic_DNA"/>
</dbReference>
<dbReference type="OrthoDB" id="6025372at2"/>
<proteinExistence type="predicted"/>
<accession>A0A108UBQ0</accession>
<organism evidence="1 2">
    <name type="scientific">Lysobacter capsici AZ78</name>
    <dbReference type="NCBI Taxonomy" id="1444315"/>
    <lineage>
        <taxon>Bacteria</taxon>
        <taxon>Pseudomonadati</taxon>
        <taxon>Pseudomonadota</taxon>
        <taxon>Gammaproteobacteria</taxon>
        <taxon>Lysobacterales</taxon>
        <taxon>Lysobacteraceae</taxon>
        <taxon>Lysobacter</taxon>
    </lineage>
</organism>
<protein>
    <submittedName>
        <fullName evidence="1">Uncharacterized protein</fullName>
    </submittedName>
</protein>
<reference evidence="1 2" key="1">
    <citation type="journal article" date="2014" name="Genome Announc.">
        <title>Draft Genome Sequence of Lysobacter capsici AZ78, a Bacterium Antagonistic to Plant-Pathogenic Oomycetes.</title>
        <authorList>
            <person name="Puopolo G."/>
            <person name="Sonego P."/>
            <person name="Engelen K."/>
            <person name="Pertot I."/>
        </authorList>
    </citation>
    <scope>NUCLEOTIDE SEQUENCE [LARGE SCALE GENOMIC DNA]</scope>
    <source>
        <strain evidence="1 2">AZ78</strain>
    </source>
</reference>
<dbReference type="RefSeq" id="WP_036114866.1">
    <property type="nucleotide sequence ID" value="NZ_JAJA02000001.1"/>
</dbReference>
<dbReference type="AlphaFoldDB" id="A0A108UBQ0"/>
<dbReference type="GeneID" id="97905397"/>
<evidence type="ECO:0000313" key="1">
    <source>
        <dbReference type="EMBL" id="KWS06251.1"/>
    </source>
</evidence>
<comment type="caution">
    <text evidence="1">The sequence shown here is derived from an EMBL/GenBank/DDBJ whole genome shotgun (WGS) entry which is preliminary data.</text>
</comment>
<keyword evidence="2" id="KW-1185">Reference proteome</keyword>
<gene>
    <name evidence="1" type="ORF">AZ78_3806</name>
</gene>
<dbReference type="Proteomes" id="UP000023435">
    <property type="component" value="Unassembled WGS sequence"/>
</dbReference>